<organism evidence="16 17">
    <name type="scientific">Cohnella xylanilytica</name>
    <dbReference type="NCBI Taxonomy" id="557555"/>
    <lineage>
        <taxon>Bacteria</taxon>
        <taxon>Bacillati</taxon>
        <taxon>Bacillota</taxon>
        <taxon>Bacilli</taxon>
        <taxon>Bacillales</taxon>
        <taxon>Paenibacillaceae</taxon>
        <taxon>Cohnella</taxon>
    </lineage>
</organism>
<keyword evidence="12" id="KW-0902">Two-component regulatory system</keyword>
<dbReference type="EMBL" id="JACJVR010000045">
    <property type="protein sequence ID" value="MBB6692064.1"/>
    <property type="molecule type" value="Genomic_DNA"/>
</dbReference>
<evidence type="ECO:0000256" key="13">
    <source>
        <dbReference type="ARBA" id="ARBA00023136"/>
    </source>
</evidence>
<dbReference type="Gene3D" id="3.30.565.10">
    <property type="entry name" value="Histidine kinase-like ATPase, C-terminal domain"/>
    <property type="match status" value="1"/>
</dbReference>
<keyword evidence="9 16" id="KW-0418">Kinase</keyword>
<evidence type="ECO:0000256" key="8">
    <source>
        <dbReference type="ARBA" id="ARBA00022741"/>
    </source>
</evidence>
<dbReference type="SMART" id="SM00387">
    <property type="entry name" value="HATPase_c"/>
    <property type="match status" value="1"/>
</dbReference>
<dbReference type="SUPFAM" id="SSF55874">
    <property type="entry name" value="ATPase domain of HSP90 chaperone/DNA topoisomerase II/histidine kinase"/>
    <property type="match status" value="1"/>
</dbReference>
<keyword evidence="13 14" id="KW-0472">Membrane</keyword>
<protein>
    <recommendedName>
        <fullName evidence="3">histidine kinase</fullName>
        <ecNumber evidence="3">2.7.13.3</ecNumber>
    </recommendedName>
</protein>
<evidence type="ECO:0000256" key="3">
    <source>
        <dbReference type="ARBA" id="ARBA00012438"/>
    </source>
</evidence>
<dbReference type="GO" id="GO:0004721">
    <property type="term" value="F:phosphoprotein phosphatase activity"/>
    <property type="evidence" value="ECO:0007669"/>
    <property type="project" value="TreeGrafter"/>
</dbReference>
<proteinExistence type="predicted"/>
<feature type="transmembrane region" description="Helical" evidence="14">
    <location>
        <begin position="34"/>
        <end position="57"/>
    </location>
</feature>
<evidence type="ECO:0000256" key="2">
    <source>
        <dbReference type="ARBA" id="ARBA00004651"/>
    </source>
</evidence>
<evidence type="ECO:0000256" key="7">
    <source>
        <dbReference type="ARBA" id="ARBA00022692"/>
    </source>
</evidence>
<reference evidence="16 17" key="1">
    <citation type="submission" date="2020-08" db="EMBL/GenBank/DDBJ databases">
        <title>Cohnella phylogeny.</title>
        <authorList>
            <person name="Dunlap C."/>
        </authorList>
    </citation>
    <scope>NUCLEOTIDE SEQUENCE [LARGE SCALE GENOMIC DNA]</scope>
    <source>
        <strain evidence="16 17">DSM 25239</strain>
    </source>
</reference>
<evidence type="ECO:0000313" key="16">
    <source>
        <dbReference type="EMBL" id="MBB6692064.1"/>
    </source>
</evidence>
<dbReference type="InterPro" id="IPR036890">
    <property type="entry name" value="HATPase_C_sf"/>
</dbReference>
<accession>A0A841U288</accession>
<evidence type="ECO:0000256" key="11">
    <source>
        <dbReference type="ARBA" id="ARBA00022989"/>
    </source>
</evidence>
<evidence type="ECO:0000256" key="14">
    <source>
        <dbReference type="SAM" id="Phobius"/>
    </source>
</evidence>
<keyword evidence="7 14" id="KW-0812">Transmembrane</keyword>
<dbReference type="PANTHER" id="PTHR45453">
    <property type="entry name" value="PHOSPHATE REGULON SENSOR PROTEIN PHOR"/>
    <property type="match status" value="1"/>
</dbReference>
<dbReference type="PRINTS" id="PR00344">
    <property type="entry name" value="BCTRLSENSOR"/>
</dbReference>
<sequence>MKLFLRDHLPLVVLEIVQLFVVLLVYWLDGYRDLWTGLYSVFLGIVFVGGYLVYRFYTHRSLYLRLSEPLESLDDSLRGGDSAPLPAALDRLLETQYAHYQTKLKAAEKSRNDHLTFMNQWVHQMKTPLSVIRLTLEDQDDAKSVSVLEETDRMEKGLETVLYAARLETFDRDFQVEPVSLRTVAENAVHENKRLFIGSKVYPEMKVDPGLTVESDAKWLGFLIGQLVTNAVKYSADSGQKVTFSTRVEDGEAVLEIRDRGIGIPPADRKRVFQPFYTGDNGRKYRESTGMGLYFAKEIAERLGHRIELESEVGVGTVVRISFSSYLT</sequence>
<dbReference type="AlphaFoldDB" id="A0A841U288"/>
<dbReference type="RefSeq" id="WP_185136054.1">
    <property type="nucleotide sequence ID" value="NZ_JACJVR010000045.1"/>
</dbReference>
<dbReference type="InterPro" id="IPR003594">
    <property type="entry name" value="HATPase_dom"/>
</dbReference>
<dbReference type="PROSITE" id="PS50109">
    <property type="entry name" value="HIS_KIN"/>
    <property type="match status" value="1"/>
</dbReference>
<keyword evidence="5" id="KW-0597">Phosphoprotein</keyword>
<dbReference type="Pfam" id="PF02518">
    <property type="entry name" value="HATPase_c"/>
    <property type="match status" value="1"/>
</dbReference>
<keyword evidence="8" id="KW-0547">Nucleotide-binding</keyword>
<comment type="catalytic activity">
    <reaction evidence="1">
        <text>ATP + protein L-histidine = ADP + protein N-phospho-L-histidine.</text>
        <dbReference type="EC" id="2.7.13.3"/>
    </reaction>
</comment>
<keyword evidence="4" id="KW-1003">Cell membrane</keyword>
<gene>
    <name evidence="16" type="ORF">H7B90_11700</name>
</gene>
<dbReference type="InterPro" id="IPR050351">
    <property type="entry name" value="BphY/WalK/GraS-like"/>
</dbReference>
<evidence type="ECO:0000256" key="6">
    <source>
        <dbReference type="ARBA" id="ARBA00022679"/>
    </source>
</evidence>
<dbReference type="InterPro" id="IPR003661">
    <property type="entry name" value="HisK_dim/P_dom"/>
</dbReference>
<evidence type="ECO:0000313" key="17">
    <source>
        <dbReference type="Proteomes" id="UP000553776"/>
    </source>
</evidence>
<evidence type="ECO:0000259" key="15">
    <source>
        <dbReference type="PROSITE" id="PS50109"/>
    </source>
</evidence>
<dbReference type="InterPro" id="IPR004358">
    <property type="entry name" value="Sig_transdc_His_kin-like_C"/>
</dbReference>
<dbReference type="GO" id="GO:0005886">
    <property type="term" value="C:plasma membrane"/>
    <property type="evidence" value="ECO:0007669"/>
    <property type="project" value="UniProtKB-SubCell"/>
</dbReference>
<keyword evidence="10" id="KW-0067">ATP-binding</keyword>
<comment type="subcellular location">
    <subcellularLocation>
        <location evidence="2">Cell membrane</location>
        <topology evidence="2">Multi-pass membrane protein</topology>
    </subcellularLocation>
</comment>
<feature type="transmembrane region" description="Helical" evidence="14">
    <location>
        <begin position="9"/>
        <end position="28"/>
    </location>
</feature>
<dbReference type="InterPro" id="IPR005467">
    <property type="entry name" value="His_kinase_dom"/>
</dbReference>
<dbReference type="GO" id="GO:0016036">
    <property type="term" value="P:cellular response to phosphate starvation"/>
    <property type="evidence" value="ECO:0007669"/>
    <property type="project" value="TreeGrafter"/>
</dbReference>
<evidence type="ECO:0000256" key="9">
    <source>
        <dbReference type="ARBA" id="ARBA00022777"/>
    </source>
</evidence>
<dbReference type="EC" id="2.7.13.3" evidence="3"/>
<evidence type="ECO:0000256" key="12">
    <source>
        <dbReference type="ARBA" id="ARBA00023012"/>
    </source>
</evidence>
<name>A0A841U288_9BACL</name>
<evidence type="ECO:0000256" key="10">
    <source>
        <dbReference type="ARBA" id="ARBA00022840"/>
    </source>
</evidence>
<dbReference type="PANTHER" id="PTHR45453:SF2">
    <property type="entry name" value="HISTIDINE KINASE"/>
    <property type="match status" value="1"/>
</dbReference>
<dbReference type="GO" id="GO:0000155">
    <property type="term" value="F:phosphorelay sensor kinase activity"/>
    <property type="evidence" value="ECO:0007669"/>
    <property type="project" value="InterPro"/>
</dbReference>
<dbReference type="CDD" id="cd00082">
    <property type="entry name" value="HisKA"/>
    <property type="match status" value="1"/>
</dbReference>
<evidence type="ECO:0000256" key="5">
    <source>
        <dbReference type="ARBA" id="ARBA00022553"/>
    </source>
</evidence>
<evidence type="ECO:0000256" key="4">
    <source>
        <dbReference type="ARBA" id="ARBA00022475"/>
    </source>
</evidence>
<dbReference type="GO" id="GO:0005524">
    <property type="term" value="F:ATP binding"/>
    <property type="evidence" value="ECO:0007669"/>
    <property type="project" value="UniProtKB-KW"/>
</dbReference>
<keyword evidence="11 14" id="KW-1133">Transmembrane helix</keyword>
<comment type="caution">
    <text evidence="16">The sequence shown here is derived from an EMBL/GenBank/DDBJ whole genome shotgun (WGS) entry which is preliminary data.</text>
</comment>
<keyword evidence="17" id="KW-1185">Reference proteome</keyword>
<feature type="domain" description="Histidine kinase" evidence="15">
    <location>
        <begin position="120"/>
        <end position="327"/>
    </location>
</feature>
<evidence type="ECO:0000256" key="1">
    <source>
        <dbReference type="ARBA" id="ARBA00000085"/>
    </source>
</evidence>
<dbReference type="Proteomes" id="UP000553776">
    <property type="component" value="Unassembled WGS sequence"/>
</dbReference>
<keyword evidence="6" id="KW-0808">Transferase</keyword>